<keyword evidence="10" id="KW-1185">Reference proteome</keyword>
<evidence type="ECO:0000256" key="5">
    <source>
        <dbReference type="ARBA" id="ARBA00022989"/>
    </source>
</evidence>
<dbReference type="Pfam" id="PF02163">
    <property type="entry name" value="Peptidase_M50"/>
    <property type="match status" value="1"/>
</dbReference>
<dbReference type="GO" id="GO:0016020">
    <property type="term" value="C:membrane"/>
    <property type="evidence" value="ECO:0007669"/>
    <property type="project" value="UniProtKB-SubCell"/>
</dbReference>
<reference evidence="10" key="2">
    <citation type="submission" date="2020-06" db="EMBL/GenBank/DDBJ databases">
        <title>Isolation of Planomicrobium glaciei.</title>
        <authorList>
            <person name="Malisova L."/>
            <person name="Safrankova R."/>
            <person name="Jakubu V."/>
            <person name="Spanelova P."/>
        </authorList>
    </citation>
    <scope>NUCLEOTIDE SEQUENCE [LARGE SCALE GENOMIC DNA]</scope>
    <source>
        <strain evidence="10">NRL-ATB46093</strain>
    </source>
</reference>
<dbReference type="AlphaFoldDB" id="A0A7H8QAL0"/>
<dbReference type="RefSeq" id="WP_036802309.1">
    <property type="nucleotide sequence ID" value="NZ_CP051177.1"/>
</dbReference>
<evidence type="ECO:0000256" key="7">
    <source>
        <dbReference type="SAM" id="Phobius"/>
    </source>
</evidence>
<feature type="transmembrane region" description="Helical" evidence="7">
    <location>
        <begin position="80"/>
        <end position="103"/>
    </location>
</feature>
<reference evidence="9 10" key="1">
    <citation type="submission" date="2020-04" db="EMBL/GenBank/DDBJ databases">
        <authorList>
            <person name="Pajer P."/>
            <person name="Broz P."/>
        </authorList>
    </citation>
    <scope>NUCLEOTIDE SEQUENCE [LARGE SCALE GENOMIC DNA]</scope>
    <source>
        <strain evidence="10">NRL-ATB46093</strain>
    </source>
</reference>
<name>A0A7H8QAL0_9BACL</name>
<dbReference type="InterPro" id="IPR008915">
    <property type="entry name" value="Peptidase_M50"/>
</dbReference>
<comment type="subcellular location">
    <subcellularLocation>
        <location evidence="2">Membrane</location>
        <topology evidence="2">Multi-pass membrane protein</topology>
    </subcellularLocation>
</comment>
<keyword evidence="5 7" id="KW-1133">Transmembrane helix</keyword>
<evidence type="ECO:0000256" key="6">
    <source>
        <dbReference type="ARBA" id="ARBA00023136"/>
    </source>
</evidence>
<feature type="transmembrane region" description="Helical" evidence="7">
    <location>
        <begin position="6"/>
        <end position="30"/>
    </location>
</feature>
<organism evidence="9 10">
    <name type="scientific">Planococcus glaciei</name>
    <dbReference type="NCBI Taxonomy" id="459472"/>
    <lineage>
        <taxon>Bacteria</taxon>
        <taxon>Bacillati</taxon>
        <taxon>Bacillota</taxon>
        <taxon>Bacilli</taxon>
        <taxon>Bacillales</taxon>
        <taxon>Caryophanaceae</taxon>
        <taxon>Planococcus</taxon>
    </lineage>
</organism>
<protein>
    <recommendedName>
        <fullName evidence="8">Peptidase M50 domain-containing protein</fullName>
    </recommendedName>
</protein>
<proteinExistence type="inferred from homology"/>
<evidence type="ECO:0000256" key="3">
    <source>
        <dbReference type="ARBA" id="ARBA00007931"/>
    </source>
</evidence>
<dbReference type="EMBL" id="CP051177">
    <property type="protein sequence ID" value="QKX50987.1"/>
    <property type="molecule type" value="Genomic_DNA"/>
</dbReference>
<feature type="domain" description="Peptidase M50" evidence="8">
    <location>
        <begin position="11"/>
        <end position="97"/>
    </location>
</feature>
<keyword evidence="4 7" id="KW-0812">Transmembrane</keyword>
<evidence type="ECO:0000259" key="8">
    <source>
        <dbReference type="Pfam" id="PF02163"/>
    </source>
</evidence>
<dbReference type="GO" id="GO:0006508">
    <property type="term" value="P:proteolysis"/>
    <property type="evidence" value="ECO:0007669"/>
    <property type="project" value="InterPro"/>
</dbReference>
<sequence length="151" mass="16809">MDFLINFIVIALLIFPFIALIHEAGHAFFLKLFGGEIHEFSIGNGDVLWKKEKFHIKTAYFAGGSVTPSNIDVMGKNQKAFFFLGGVIFNLGSAFALDLATGYEFGVFRHYLDSFIFVSYLNVVINLIPLTTIAGETDGRKLVMLYKKAAN</sequence>
<evidence type="ECO:0000313" key="10">
    <source>
        <dbReference type="Proteomes" id="UP000509222"/>
    </source>
</evidence>
<dbReference type="Proteomes" id="UP000509222">
    <property type="component" value="Chromosome"/>
</dbReference>
<comment type="cofactor">
    <cofactor evidence="1">
        <name>Zn(2+)</name>
        <dbReference type="ChEBI" id="CHEBI:29105"/>
    </cofactor>
</comment>
<evidence type="ECO:0000256" key="4">
    <source>
        <dbReference type="ARBA" id="ARBA00022692"/>
    </source>
</evidence>
<feature type="transmembrane region" description="Helical" evidence="7">
    <location>
        <begin position="115"/>
        <end position="135"/>
    </location>
</feature>
<evidence type="ECO:0000256" key="2">
    <source>
        <dbReference type="ARBA" id="ARBA00004141"/>
    </source>
</evidence>
<gene>
    <name evidence="9" type="ORF">HF394_10540</name>
</gene>
<accession>A0A7H8QAL0</accession>
<comment type="similarity">
    <text evidence="3">Belongs to the peptidase M50B family.</text>
</comment>
<keyword evidence="6 7" id="KW-0472">Membrane</keyword>
<evidence type="ECO:0000313" key="9">
    <source>
        <dbReference type="EMBL" id="QKX50987.1"/>
    </source>
</evidence>
<evidence type="ECO:0000256" key="1">
    <source>
        <dbReference type="ARBA" id="ARBA00001947"/>
    </source>
</evidence>